<evidence type="ECO:0000259" key="1">
    <source>
        <dbReference type="Pfam" id="PF01425"/>
    </source>
</evidence>
<dbReference type="PANTHER" id="PTHR42678:SF34">
    <property type="entry name" value="OS04G0183300 PROTEIN"/>
    <property type="match status" value="1"/>
</dbReference>
<dbReference type="NCBIfam" id="NF006006">
    <property type="entry name" value="PRK08137.1"/>
    <property type="match status" value="1"/>
</dbReference>
<dbReference type="SUPFAM" id="SSF75304">
    <property type="entry name" value="Amidase signature (AS) enzymes"/>
    <property type="match status" value="1"/>
</dbReference>
<keyword evidence="3" id="KW-1185">Reference proteome</keyword>
<accession>A0A7W4JUB8</accession>
<gene>
    <name evidence="2" type="ORF">HLH34_13875</name>
</gene>
<dbReference type="PANTHER" id="PTHR42678">
    <property type="entry name" value="AMIDASE"/>
    <property type="match status" value="1"/>
</dbReference>
<name>A0A7W4JUB8_9PROT</name>
<dbReference type="GO" id="GO:0004040">
    <property type="term" value="F:amidase activity"/>
    <property type="evidence" value="ECO:0007669"/>
    <property type="project" value="UniProtKB-EC"/>
</dbReference>
<feature type="domain" description="Amidase" evidence="1">
    <location>
        <begin position="83"/>
        <end position="522"/>
    </location>
</feature>
<protein>
    <submittedName>
        <fullName evidence="2">Amidase</fullName>
        <ecNumber evidence="2">3.5.1.4</ecNumber>
    </submittedName>
</protein>
<proteinExistence type="predicted"/>
<organism evidence="2 3">
    <name type="scientific">Gluconacetobacter azotocaptans</name>
    <dbReference type="NCBI Taxonomy" id="142834"/>
    <lineage>
        <taxon>Bacteria</taxon>
        <taxon>Pseudomonadati</taxon>
        <taxon>Pseudomonadota</taxon>
        <taxon>Alphaproteobacteria</taxon>
        <taxon>Acetobacterales</taxon>
        <taxon>Acetobacteraceae</taxon>
        <taxon>Gluconacetobacter</taxon>
    </lineage>
</organism>
<dbReference type="Gene3D" id="3.90.1300.10">
    <property type="entry name" value="Amidase signature (AS) domain"/>
    <property type="match status" value="1"/>
</dbReference>
<dbReference type="EMBL" id="JABEQF010000011">
    <property type="protein sequence ID" value="MBB2191035.1"/>
    <property type="molecule type" value="Genomic_DNA"/>
</dbReference>
<reference evidence="2 3" key="1">
    <citation type="submission" date="2020-04" db="EMBL/GenBank/DDBJ databases">
        <title>Description of novel Gluconacetobacter.</title>
        <authorList>
            <person name="Sombolestani A."/>
        </authorList>
    </citation>
    <scope>NUCLEOTIDE SEQUENCE [LARGE SCALE GENOMIC DNA]</scope>
    <source>
        <strain evidence="2 3">LMG 21311</strain>
    </source>
</reference>
<evidence type="ECO:0000313" key="3">
    <source>
        <dbReference type="Proteomes" id="UP000555756"/>
    </source>
</evidence>
<dbReference type="InterPro" id="IPR023631">
    <property type="entry name" value="Amidase_dom"/>
</dbReference>
<evidence type="ECO:0000313" key="2">
    <source>
        <dbReference type="EMBL" id="MBB2191035.1"/>
    </source>
</evidence>
<dbReference type="InterPro" id="IPR036928">
    <property type="entry name" value="AS_sf"/>
</dbReference>
<dbReference type="AlphaFoldDB" id="A0A7W4JUB8"/>
<sequence length="541" mass="55768">MRRLITNQSLFASFSSEKEGIGQPARRGWRGAAWAALLGACVPAASQAASPQAGPDSATALVAAMQAGRLAPDSLMRRYRARIARVDAGPDGLHAILALNPDAVAQAAALARMRRVRGPLYGLPIVVKDNIETRDPLPTTAGSLALLGNVTHRDAPVIARLRAAGAVVLGKGNLSEWANFRSAHASSGWSAVGGLTRNPYDRARTACGSSAGSAVAVAAGLAAAAIGTETNGSVTCPAAVNGIVGLKPTVGLVSRTFVVPISASQDTPGPMTRTVRDAALLLGVMAGSDPADPATAQADRHRADYLAGLTPDALRGRRIGVLRFAQGKNPDLRTVFDAALARLRAQGATLVEIDAFDSKRLGDAELTVLLSEFRAGLNAYLAQTPPAVKARDLAALIAFDAQQTDREMPSFGQDLFESADKAPALSDPAYLTARATARRLAGAGGIDAMLAHDRLDALVAPTTGPAWLTDLVLGDRPGDGTGAGTLAAVAGYPHLSVPMGRVRGLPVGLSFIGTAWSEPALLAMGYAYEQAGPAAEFRALP</sequence>
<dbReference type="Pfam" id="PF01425">
    <property type="entry name" value="Amidase"/>
    <property type="match status" value="1"/>
</dbReference>
<keyword evidence="2" id="KW-0378">Hydrolase</keyword>
<comment type="caution">
    <text evidence="2">The sequence shown here is derived from an EMBL/GenBank/DDBJ whole genome shotgun (WGS) entry which is preliminary data.</text>
</comment>
<dbReference type="Proteomes" id="UP000555756">
    <property type="component" value="Unassembled WGS sequence"/>
</dbReference>
<dbReference type="EC" id="3.5.1.4" evidence="2"/>